<reference evidence="4" key="1">
    <citation type="submission" date="2022-01" db="EMBL/GenBank/DDBJ databases">
        <title>Genome sequnece data of strain Bradyrhizobium sp. nov.</title>
        <authorList>
            <person name="Zhang J."/>
        </authorList>
    </citation>
    <scope>NUCLEOTIDE SEQUENCE</scope>
    <source>
        <strain evidence="4">WYCCWR 12774</strain>
    </source>
</reference>
<sequence>MPRRNKQARLQLKAARQNKSGKITHKATWIIRDNGRDVSTGCSADEIAVAEEKLRNYLASKHAPERRVRHIDDIAIADLLSIYLEARLDKLHERFCVNTANEDAVADIRKFKKRIERLNEWWGAKMLGELNGEACRLYAKMRGNKGGSRRDLEDLRAAIRYHAAEGYHRAIVKVSLPERGQPRDKWLTRGDTARLIWTCWRYREMQKRSRQSTDVVKVPTNKRPLRHLARFILLGIYSGTRAGAIAAASPVPAIGRSYIDLERGRYYRLKQGSIQTNKRQPTVPIPLRLLAHLRRWHRIDPAANHFVEYNGKAIRSVKTAFKSAVRHAGLGRGISPQTLRHTAATWLMQRGSDPWQAAGYLGMSLEVLLNTYGHHHPDYLADAVDKIAMRDPPNGRRAHVSGVVSGAAISTKGRGPIGS</sequence>
<accession>A0ABS9M265</accession>
<dbReference type="PANTHER" id="PTHR30349">
    <property type="entry name" value="PHAGE INTEGRASE-RELATED"/>
    <property type="match status" value="1"/>
</dbReference>
<name>A0ABS9M265_9BRAD</name>
<evidence type="ECO:0000259" key="3">
    <source>
        <dbReference type="PROSITE" id="PS51898"/>
    </source>
</evidence>
<keyword evidence="2" id="KW-0233">DNA recombination</keyword>
<dbReference type="PROSITE" id="PS51898">
    <property type="entry name" value="TYR_RECOMBINASE"/>
    <property type="match status" value="1"/>
</dbReference>
<proteinExistence type="predicted"/>
<dbReference type="Proteomes" id="UP001139012">
    <property type="component" value="Unassembled WGS sequence"/>
</dbReference>
<dbReference type="SUPFAM" id="SSF56349">
    <property type="entry name" value="DNA breaking-rejoining enzymes"/>
    <property type="match status" value="1"/>
</dbReference>
<dbReference type="CDD" id="cd00796">
    <property type="entry name" value="INT_Rci_Hp1_C"/>
    <property type="match status" value="1"/>
</dbReference>
<dbReference type="InterPro" id="IPR013762">
    <property type="entry name" value="Integrase-like_cat_sf"/>
</dbReference>
<dbReference type="InterPro" id="IPR002104">
    <property type="entry name" value="Integrase_catalytic"/>
</dbReference>
<evidence type="ECO:0000256" key="2">
    <source>
        <dbReference type="ARBA" id="ARBA00023172"/>
    </source>
</evidence>
<dbReference type="Gene3D" id="1.10.443.10">
    <property type="entry name" value="Intergrase catalytic core"/>
    <property type="match status" value="1"/>
</dbReference>
<dbReference type="RefSeq" id="WP_237874371.1">
    <property type="nucleotide sequence ID" value="NZ_JAKLUA010000049.1"/>
</dbReference>
<evidence type="ECO:0000256" key="1">
    <source>
        <dbReference type="ARBA" id="ARBA00022908"/>
    </source>
</evidence>
<organism evidence="4 5">
    <name type="scientific">Bradyrhizobium zhengyangense</name>
    <dbReference type="NCBI Taxonomy" id="2911009"/>
    <lineage>
        <taxon>Bacteria</taxon>
        <taxon>Pseudomonadati</taxon>
        <taxon>Pseudomonadota</taxon>
        <taxon>Alphaproteobacteria</taxon>
        <taxon>Hyphomicrobiales</taxon>
        <taxon>Nitrobacteraceae</taxon>
        <taxon>Bradyrhizobium</taxon>
    </lineage>
</organism>
<evidence type="ECO:0000313" key="4">
    <source>
        <dbReference type="EMBL" id="MCG2673366.1"/>
    </source>
</evidence>
<protein>
    <submittedName>
        <fullName evidence="4">Site-specific integrase</fullName>
    </submittedName>
</protein>
<keyword evidence="1" id="KW-0229">DNA integration</keyword>
<gene>
    <name evidence="4" type="ORF">L6637_41570</name>
</gene>
<keyword evidence="5" id="KW-1185">Reference proteome</keyword>
<evidence type="ECO:0000313" key="5">
    <source>
        <dbReference type="Proteomes" id="UP001139012"/>
    </source>
</evidence>
<dbReference type="InterPro" id="IPR011010">
    <property type="entry name" value="DNA_brk_join_enz"/>
</dbReference>
<dbReference type="PANTHER" id="PTHR30349:SF88">
    <property type="entry name" value="BLL1584 PROTEIN"/>
    <property type="match status" value="1"/>
</dbReference>
<dbReference type="EMBL" id="JAKLUA010000049">
    <property type="protein sequence ID" value="MCG2673366.1"/>
    <property type="molecule type" value="Genomic_DNA"/>
</dbReference>
<comment type="caution">
    <text evidence="4">The sequence shown here is derived from an EMBL/GenBank/DDBJ whole genome shotgun (WGS) entry which is preliminary data.</text>
</comment>
<dbReference type="InterPro" id="IPR050090">
    <property type="entry name" value="Tyrosine_recombinase_XerCD"/>
</dbReference>
<feature type="domain" description="Tyr recombinase" evidence="3">
    <location>
        <begin position="203"/>
        <end position="385"/>
    </location>
</feature>
<dbReference type="Pfam" id="PF00589">
    <property type="entry name" value="Phage_integrase"/>
    <property type="match status" value="1"/>
</dbReference>